<evidence type="ECO:0000313" key="3">
    <source>
        <dbReference type="Proteomes" id="UP001515480"/>
    </source>
</evidence>
<organism evidence="2 3">
    <name type="scientific">Prymnesium parvum</name>
    <name type="common">Toxic golden alga</name>
    <dbReference type="NCBI Taxonomy" id="97485"/>
    <lineage>
        <taxon>Eukaryota</taxon>
        <taxon>Haptista</taxon>
        <taxon>Haptophyta</taxon>
        <taxon>Prymnesiophyceae</taxon>
        <taxon>Prymnesiales</taxon>
        <taxon>Prymnesiaceae</taxon>
        <taxon>Prymnesium</taxon>
    </lineage>
</organism>
<feature type="region of interest" description="Disordered" evidence="1">
    <location>
        <begin position="52"/>
        <end position="73"/>
    </location>
</feature>
<protein>
    <submittedName>
        <fullName evidence="2">Uncharacterized protein</fullName>
    </submittedName>
</protein>
<dbReference type="Proteomes" id="UP001515480">
    <property type="component" value="Unassembled WGS sequence"/>
</dbReference>
<proteinExistence type="predicted"/>
<accession>A0AB34KAQ3</accession>
<feature type="compositionally biased region" description="Polar residues" evidence="1">
    <location>
        <begin position="197"/>
        <end position="211"/>
    </location>
</feature>
<sequence>MPEAPVPSRVQRVQTSDVLRMAEAVHQTVLRLQHQNSRDQDAETSMIAEADLGEWRGTRTHSKPQRKSHSQPVAACAKPSVADTALLCADNQAARERVKKLAQLAALHRERLEQFELHLQRSYDMPYGGDPTSSIPTCSQTRSLICERDSVSSGVAQPVTARRDTLELRALQKRLARIQDEKAQLKQLARTLQAQLSSKVPSTVTSANSVAGKTAEQSDRMGFSRRTPPGGEQSACTAGSEGNLSKPRRRRDFGETSCVAQQAMHTKNDCLSRAPTQAAVVTASVPAACVPAAAARRVRTQIKTT</sequence>
<gene>
    <name evidence="2" type="ORF">AB1Y20_001384</name>
</gene>
<dbReference type="AlphaFoldDB" id="A0AB34KAQ3"/>
<dbReference type="EMBL" id="JBGBPQ010000001">
    <property type="protein sequence ID" value="KAL1530482.1"/>
    <property type="molecule type" value="Genomic_DNA"/>
</dbReference>
<reference evidence="2 3" key="1">
    <citation type="journal article" date="2024" name="Science">
        <title>Giant polyketide synthase enzymes in the biosynthesis of giant marine polyether toxins.</title>
        <authorList>
            <person name="Fallon T.R."/>
            <person name="Shende V.V."/>
            <person name="Wierzbicki I.H."/>
            <person name="Pendleton A.L."/>
            <person name="Watervoot N.F."/>
            <person name="Auber R.P."/>
            <person name="Gonzalez D.J."/>
            <person name="Wisecaver J.H."/>
            <person name="Moore B.S."/>
        </authorList>
    </citation>
    <scope>NUCLEOTIDE SEQUENCE [LARGE SCALE GENOMIC DNA]</scope>
    <source>
        <strain evidence="2 3">12B1</strain>
    </source>
</reference>
<keyword evidence="3" id="KW-1185">Reference proteome</keyword>
<feature type="region of interest" description="Disordered" evidence="1">
    <location>
        <begin position="197"/>
        <end position="257"/>
    </location>
</feature>
<evidence type="ECO:0000313" key="2">
    <source>
        <dbReference type="EMBL" id="KAL1530482.1"/>
    </source>
</evidence>
<feature type="compositionally biased region" description="Polar residues" evidence="1">
    <location>
        <begin position="234"/>
        <end position="243"/>
    </location>
</feature>
<comment type="caution">
    <text evidence="2">The sequence shown here is derived from an EMBL/GenBank/DDBJ whole genome shotgun (WGS) entry which is preliminary data.</text>
</comment>
<name>A0AB34KAQ3_PRYPA</name>
<evidence type="ECO:0000256" key="1">
    <source>
        <dbReference type="SAM" id="MobiDB-lite"/>
    </source>
</evidence>
<feature type="compositionally biased region" description="Basic residues" evidence="1">
    <location>
        <begin position="58"/>
        <end position="69"/>
    </location>
</feature>